<dbReference type="Gene3D" id="3.20.20.80">
    <property type="entry name" value="Glycosidases"/>
    <property type="match status" value="1"/>
</dbReference>
<keyword evidence="1 5" id="KW-0378">Hydrolase</keyword>
<evidence type="ECO:0000256" key="4">
    <source>
        <dbReference type="ARBA" id="ARBA00023326"/>
    </source>
</evidence>
<evidence type="ECO:0000313" key="8">
    <source>
        <dbReference type="EMBL" id="AGS52751.1"/>
    </source>
</evidence>
<dbReference type="PANTHER" id="PTHR31490:SF90">
    <property type="entry name" value="ENDO-1,4-BETA-XYLANASE A"/>
    <property type="match status" value="1"/>
</dbReference>
<evidence type="ECO:0000259" key="7">
    <source>
        <dbReference type="PROSITE" id="PS51760"/>
    </source>
</evidence>
<dbReference type="PANTHER" id="PTHR31490">
    <property type="entry name" value="GLYCOSYL HYDROLASE"/>
    <property type="match status" value="1"/>
</dbReference>
<comment type="catalytic activity">
    <reaction evidence="5">
        <text>Endohydrolysis of (1-&gt;4)-beta-D-xylosidic linkages in xylans.</text>
        <dbReference type="EC" id="3.2.1.8"/>
    </reaction>
</comment>
<proteinExistence type="inferred from homology"/>
<dbReference type="PROSITE" id="PS51760">
    <property type="entry name" value="GH10_2"/>
    <property type="match status" value="1"/>
</dbReference>
<feature type="chain" id="PRO_5032331001" description="Beta-xylanase" evidence="6">
    <location>
        <begin position="20"/>
        <end position="474"/>
    </location>
</feature>
<dbReference type="InterPro" id="IPR044846">
    <property type="entry name" value="GH10"/>
</dbReference>
<keyword evidence="3 5" id="KW-0326">Glycosidase</keyword>
<dbReference type="SMART" id="SM00633">
    <property type="entry name" value="Glyco_10"/>
    <property type="match status" value="1"/>
</dbReference>
<evidence type="ECO:0000256" key="3">
    <source>
        <dbReference type="ARBA" id="ARBA00023295"/>
    </source>
</evidence>
<feature type="signal peptide" evidence="6">
    <location>
        <begin position="1"/>
        <end position="19"/>
    </location>
</feature>
<comment type="similarity">
    <text evidence="5">Belongs to the glycosyl hydrolase 10 (cellulase F) family.</text>
</comment>
<protein>
    <recommendedName>
        <fullName evidence="5">Beta-xylanase</fullName>
        <ecNumber evidence="5">3.2.1.8</ecNumber>
    </recommendedName>
</protein>
<keyword evidence="8" id="KW-0858">Xylan degradation</keyword>
<evidence type="ECO:0000256" key="2">
    <source>
        <dbReference type="ARBA" id="ARBA00023277"/>
    </source>
</evidence>
<dbReference type="SUPFAM" id="SSF49373">
    <property type="entry name" value="Invasin/intimin cell-adhesion fragments"/>
    <property type="match status" value="1"/>
</dbReference>
<dbReference type="AlphaFoldDB" id="A0A806KLN8"/>
<dbReference type="PRINTS" id="PR00134">
    <property type="entry name" value="GLHYDRLASE10"/>
</dbReference>
<dbReference type="InterPro" id="IPR001000">
    <property type="entry name" value="GH10_dom"/>
</dbReference>
<evidence type="ECO:0000256" key="1">
    <source>
        <dbReference type="ARBA" id="ARBA00022801"/>
    </source>
</evidence>
<evidence type="ECO:0000256" key="6">
    <source>
        <dbReference type="SAM" id="SignalP"/>
    </source>
</evidence>
<sequence>MKTKSIIILLLVAILFLNCDPPVEPITLTIGDKKDLAAMIPPAFAGQSLTWTSSDPEVASVTDDGVVTALAYTEKGIDWYREGPATGTAVISVRTADGKNEFKVTIIATTEAQTDILALPPLKDQFAEHFKLIGNIYNPVDITGRGDAAAINNQRLTHHFNILTPENHMKPSYLTSRRGAYSFDTADNMVNAAAAAGIKVHGHALLWHSQIPQWQRSMAQESRETALTAMKEYLTDVVGHFAGKIYSWDILNEVFPDGSSPTGNWRESMRSTGDSQGGNPWFVAIGSDFVYEAYLAARLADPNAVLYYNDYNTDQVGKATMIRDMVRDVNARYKQMYPSQTRLLIEGIGMQEHHNTGVSAYAIENTINLFRPLGVKISVAELDILGQQWGQFSPVGSGTNKTANSTVLNSGLIEQAMRYNEYMKVYIKNADIIERVSLWGVTDNRSWRSAGLPLLFDVHGKAKPAYYYFIKALE</sequence>
<evidence type="ECO:0000256" key="5">
    <source>
        <dbReference type="RuleBase" id="RU361174"/>
    </source>
</evidence>
<accession>A0A806KLN8</accession>
<dbReference type="InterPro" id="IPR003343">
    <property type="entry name" value="Big_2"/>
</dbReference>
<name>A0A806KLN8_9BACT</name>
<dbReference type="EMBL" id="JQ844207">
    <property type="protein sequence ID" value="AGS52751.1"/>
    <property type="molecule type" value="Genomic_DNA"/>
</dbReference>
<dbReference type="GO" id="GO:0031176">
    <property type="term" value="F:endo-1,4-beta-xylanase activity"/>
    <property type="evidence" value="ECO:0007669"/>
    <property type="project" value="UniProtKB-EC"/>
</dbReference>
<dbReference type="EC" id="3.2.1.8" evidence="5"/>
<dbReference type="Pfam" id="PF00331">
    <property type="entry name" value="Glyco_hydro_10"/>
    <property type="match status" value="1"/>
</dbReference>
<reference evidence="8" key="1">
    <citation type="submission" date="2012-03" db="EMBL/GenBank/DDBJ databases">
        <title>Functional metagenomics reveals considerable lignocellulase gene clusters in the gut microbiome of a wood-feeding higher termite.</title>
        <authorList>
            <person name="Liu N."/>
        </authorList>
    </citation>
    <scope>NUCLEOTIDE SEQUENCE</scope>
</reference>
<dbReference type="InterPro" id="IPR008964">
    <property type="entry name" value="Invasin/intimin_cell_adhesion"/>
</dbReference>
<keyword evidence="2 5" id="KW-0119">Carbohydrate metabolism</keyword>
<dbReference type="SUPFAM" id="SSF51445">
    <property type="entry name" value="(Trans)glycosidases"/>
    <property type="match status" value="1"/>
</dbReference>
<dbReference type="InterPro" id="IPR017853">
    <property type="entry name" value="GH"/>
</dbReference>
<keyword evidence="4 5" id="KW-0624">Polysaccharide degradation</keyword>
<dbReference type="GO" id="GO:0045493">
    <property type="term" value="P:xylan catabolic process"/>
    <property type="evidence" value="ECO:0007669"/>
    <property type="project" value="UniProtKB-KW"/>
</dbReference>
<organism evidence="8">
    <name type="scientific">uncultured bacterium contig00091</name>
    <dbReference type="NCBI Taxonomy" id="1181562"/>
    <lineage>
        <taxon>Bacteria</taxon>
        <taxon>environmental samples</taxon>
    </lineage>
</organism>
<keyword evidence="6" id="KW-0732">Signal</keyword>
<dbReference type="Pfam" id="PF02368">
    <property type="entry name" value="Big_2"/>
    <property type="match status" value="1"/>
</dbReference>
<dbReference type="Gene3D" id="2.60.40.1080">
    <property type="match status" value="1"/>
</dbReference>
<feature type="domain" description="GH10" evidence="7">
    <location>
        <begin position="145"/>
        <end position="472"/>
    </location>
</feature>